<dbReference type="InterPro" id="IPR036291">
    <property type="entry name" value="NAD(P)-bd_dom_sf"/>
</dbReference>
<feature type="active site" description="Proton acceptor; for dehydratase activity" evidence="3">
    <location>
        <position position="655"/>
    </location>
</feature>
<dbReference type="Pfam" id="PF21089">
    <property type="entry name" value="PKS_DH_N"/>
    <property type="match status" value="1"/>
</dbReference>
<keyword evidence="7" id="KW-1185">Reference proteome</keyword>
<dbReference type="Gene3D" id="3.40.50.720">
    <property type="entry name" value="NAD(P)-binding Rossmann-like Domain"/>
    <property type="match status" value="1"/>
</dbReference>
<dbReference type="SUPFAM" id="SSF51735">
    <property type="entry name" value="NAD(P)-binding Rossmann-fold domains"/>
    <property type="match status" value="1"/>
</dbReference>
<evidence type="ECO:0000313" key="6">
    <source>
        <dbReference type="EMBL" id="GAA0349611.1"/>
    </source>
</evidence>
<dbReference type="SMART" id="SM00822">
    <property type="entry name" value="PKS_KR"/>
    <property type="match status" value="1"/>
</dbReference>
<feature type="compositionally biased region" description="Basic and acidic residues" evidence="4">
    <location>
        <begin position="38"/>
        <end position="54"/>
    </location>
</feature>
<dbReference type="InterPro" id="IPR050091">
    <property type="entry name" value="PKS_NRPS_Biosynth_Enz"/>
</dbReference>
<evidence type="ECO:0000256" key="2">
    <source>
        <dbReference type="ARBA" id="ARBA00022553"/>
    </source>
</evidence>
<evidence type="ECO:0000259" key="5">
    <source>
        <dbReference type="PROSITE" id="PS52019"/>
    </source>
</evidence>
<evidence type="ECO:0000313" key="7">
    <source>
        <dbReference type="Proteomes" id="UP001501822"/>
    </source>
</evidence>
<accession>A0ABP3GQE1</accession>
<dbReference type="InterPro" id="IPR049900">
    <property type="entry name" value="PKS_mFAS_DH"/>
</dbReference>
<dbReference type="InterPro" id="IPR042104">
    <property type="entry name" value="PKS_dehydratase_sf"/>
</dbReference>
<keyword evidence="2" id="KW-0597">Phosphoprotein</keyword>
<dbReference type="PANTHER" id="PTHR43775">
    <property type="entry name" value="FATTY ACID SYNTHASE"/>
    <property type="match status" value="1"/>
</dbReference>
<name>A0ABP3GQE1_9ACTN</name>
<dbReference type="InterPro" id="IPR057326">
    <property type="entry name" value="KR_dom"/>
</dbReference>
<feature type="region of interest" description="N-terminal hotdog fold" evidence="3">
    <location>
        <begin position="624"/>
        <end position="746"/>
    </location>
</feature>
<comment type="caution">
    <text evidence="6">The sequence shown here is derived from an EMBL/GenBank/DDBJ whole genome shotgun (WGS) entry which is preliminary data.</text>
</comment>
<dbReference type="PROSITE" id="PS52019">
    <property type="entry name" value="PKS_MFAS_DH"/>
    <property type="match status" value="1"/>
</dbReference>
<protein>
    <recommendedName>
        <fullName evidence="5">PKS/mFAS DH domain-containing protein</fullName>
    </recommendedName>
</protein>
<feature type="active site" description="Proton donor; for dehydratase activity" evidence="3">
    <location>
        <position position="830"/>
    </location>
</feature>
<reference evidence="7" key="1">
    <citation type="journal article" date="2019" name="Int. J. Syst. Evol. Microbiol.">
        <title>The Global Catalogue of Microorganisms (GCM) 10K type strain sequencing project: providing services to taxonomists for standard genome sequencing and annotation.</title>
        <authorList>
            <consortium name="The Broad Institute Genomics Platform"/>
            <consortium name="The Broad Institute Genome Sequencing Center for Infectious Disease"/>
            <person name="Wu L."/>
            <person name="Ma J."/>
        </authorList>
    </citation>
    <scope>NUCLEOTIDE SEQUENCE [LARGE SCALE GENOMIC DNA]</scope>
    <source>
        <strain evidence="7">JCM 3146</strain>
    </source>
</reference>
<keyword evidence="1" id="KW-0596">Phosphopantetheine</keyword>
<dbReference type="Pfam" id="PF08659">
    <property type="entry name" value="KR"/>
    <property type="match status" value="1"/>
</dbReference>
<gene>
    <name evidence="6" type="ORF">GCM10010151_44130</name>
</gene>
<feature type="domain" description="PKS/mFAS DH" evidence="5">
    <location>
        <begin position="624"/>
        <end position="916"/>
    </location>
</feature>
<dbReference type="InterPro" id="IPR013968">
    <property type="entry name" value="PKS_KR"/>
</dbReference>
<dbReference type="PANTHER" id="PTHR43775:SF37">
    <property type="entry name" value="SI:DKEY-61P9.11"/>
    <property type="match status" value="1"/>
</dbReference>
<feature type="region of interest" description="Disordered" evidence="4">
    <location>
        <begin position="38"/>
        <end position="92"/>
    </location>
</feature>
<feature type="region of interest" description="C-terminal hotdog fold" evidence="3">
    <location>
        <begin position="770"/>
        <end position="916"/>
    </location>
</feature>
<dbReference type="Gene3D" id="3.10.129.110">
    <property type="entry name" value="Polyketide synthase dehydratase"/>
    <property type="match status" value="1"/>
</dbReference>
<dbReference type="Proteomes" id="UP001501822">
    <property type="component" value="Unassembled WGS sequence"/>
</dbReference>
<evidence type="ECO:0000256" key="1">
    <source>
        <dbReference type="ARBA" id="ARBA00022450"/>
    </source>
</evidence>
<organism evidence="6 7">
    <name type="scientific">Actinoallomurus spadix</name>
    <dbReference type="NCBI Taxonomy" id="79912"/>
    <lineage>
        <taxon>Bacteria</taxon>
        <taxon>Bacillati</taxon>
        <taxon>Actinomycetota</taxon>
        <taxon>Actinomycetes</taxon>
        <taxon>Streptosporangiales</taxon>
        <taxon>Thermomonosporaceae</taxon>
        <taxon>Actinoallomurus</taxon>
    </lineage>
</organism>
<dbReference type="RefSeq" id="WP_252807559.1">
    <property type="nucleotide sequence ID" value="NZ_BAAABM010000041.1"/>
</dbReference>
<dbReference type="InterPro" id="IPR049552">
    <property type="entry name" value="PKS_DH_N"/>
</dbReference>
<evidence type="ECO:0000256" key="4">
    <source>
        <dbReference type="SAM" id="MobiDB-lite"/>
    </source>
</evidence>
<proteinExistence type="predicted"/>
<sequence length="949" mass="103222">MSRSTFGAHDPTFLGGEGGRDLIAFLTGDRPRTELRLRPDARRGERILRLRRPDAPSGGTAEATDGQTAADGSAAREEHDPATTVPSSYAQERHVITMMPTTLPPGTERDWSFESGAVVLTEDAALLDGAGVPEDATVIEIDGAVTARRGGRSTPLEELESGIAELLSEARPRQVCVVVDLGVPRPLASDTHRLLRLHDATFLAARECAAWMDEDSSFFIVLLRGVGAEAVPHPYSGLFTGLAKALSADLPGVRVLAVAHDADRLAVAMPDLRAEAESAERLPAVYYVDGRRIVQHAERRPARRGADRLNGDSVVVAAGGGRGIGAEMLKALAERFGPRIYVLGSNPIASYGTEVLEEDEASFAARKRDFLRARSTGPDRVSVKQANAEWRRMAQAREVHATLAALQRHSGADRVTYIECDLRAADAVSAAVGTILAAHGQVDLLLNIAGINRAAAVRQKSLADFQAVRDLKFDTYTNLKRAFATSPPREWCNSGSATGFAGQRGETDYSAANDFLTSAAMDATANGHREYTIGWSLWGETGLATDPLMRSQLAENAELTPMTSAEAIDHFLNELTQDPHVPGTVLLGVNELRMLQNTRPHQFQLVIRDPLPQDPPGVGGRTGRCYVDDVVDRSPEALTVLRAFDLARDGYLEDHLVSGHPTLPGMLMVEIGAQAAVELVPHRVPVVFEDVRFERFLRVYGTDGQEPKRTTARLLSHDDRESVIEIRILSDVISPDGRVLVKDRVHGSMRVHLRDEPLPAPLWEPWPQSASEPVSNPYYAEGSVVRLSGTFASTRDGELHSQGNRARLALDRSKIDRWFPDTLVPAVCLDALAQVGAFGKVASRWSPIAAPLGMRRIDVYDGHTDSALARAGTAVWLYSVPGHLDIDVRDADAPNRSVAADADGRMICQLKDVSAEILGYVDQESGEFIRRERVTETYPGVREPRAQDR</sequence>
<evidence type="ECO:0000256" key="3">
    <source>
        <dbReference type="PROSITE-ProRule" id="PRU01363"/>
    </source>
</evidence>
<dbReference type="EMBL" id="BAAABM010000041">
    <property type="protein sequence ID" value="GAA0349611.1"/>
    <property type="molecule type" value="Genomic_DNA"/>
</dbReference>